<dbReference type="GO" id="GO:0008236">
    <property type="term" value="F:serine-type peptidase activity"/>
    <property type="evidence" value="ECO:0007669"/>
    <property type="project" value="UniProtKB-KW"/>
</dbReference>
<evidence type="ECO:0000256" key="4">
    <source>
        <dbReference type="ARBA" id="ARBA00022825"/>
    </source>
</evidence>
<keyword evidence="5" id="KW-1015">Disulfide bond</keyword>
<reference evidence="8 9" key="1">
    <citation type="journal article" date="2024" name="BMC Genomics">
        <title>De novo assembly and annotation of Popillia japonica's genome with initial clues to its potential as an invasive pest.</title>
        <authorList>
            <person name="Cucini C."/>
            <person name="Boschi S."/>
            <person name="Funari R."/>
            <person name="Cardaioli E."/>
            <person name="Iannotti N."/>
            <person name="Marturano G."/>
            <person name="Paoli F."/>
            <person name="Bruttini M."/>
            <person name="Carapelli A."/>
            <person name="Frati F."/>
            <person name="Nardi F."/>
        </authorList>
    </citation>
    <scope>NUCLEOTIDE SEQUENCE [LARGE SCALE GENOMIC DNA]</scope>
    <source>
        <strain evidence="8">DMR45628</strain>
    </source>
</reference>
<keyword evidence="2 6" id="KW-0732">Signal</keyword>
<feature type="domain" description="Clip" evidence="7">
    <location>
        <begin position="35"/>
        <end position="92"/>
    </location>
</feature>
<keyword evidence="9" id="KW-1185">Reference proteome</keyword>
<evidence type="ECO:0000313" key="8">
    <source>
        <dbReference type="EMBL" id="KAK9746229.1"/>
    </source>
</evidence>
<dbReference type="Gene3D" id="3.30.1640.30">
    <property type="match status" value="1"/>
</dbReference>
<dbReference type="Pfam" id="PF12032">
    <property type="entry name" value="CLIP"/>
    <property type="match status" value="1"/>
</dbReference>
<dbReference type="PROSITE" id="PS51888">
    <property type="entry name" value="CLIP"/>
    <property type="match status" value="1"/>
</dbReference>
<evidence type="ECO:0000256" key="2">
    <source>
        <dbReference type="ARBA" id="ARBA00022729"/>
    </source>
</evidence>
<accession>A0AAW1MHF5</accession>
<keyword evidence="1" id="KW-0645">Protease</keyword>
<feature type="signal peptide" evidence="6">
    <location>
        <begin position="1"/>
        <end position="19"/>
    </location>
</feature>
<dbReference type="Proteomes" id="UP001458880">
    <property type="component" value="Unassembled WGS sequence"/>
</dbReference>
<evidence type="ECO:0000313" key="9">
    <source>
        <dbReference type="Proteomes" id="UP001458880"/>
    </source>
</evidence>
<keyword evidence="3" id="KW-0378">Hydrolase</keyword>
<evidence type="ECO:0000256" key="6">
    <source>
        <dbReference type="SAM" id="SignalP"/>
    </source>
</evidence>
<evidence type="ECO:0000256" key="1">
    <source>
        <dbReference type="ARBA" id="ARBA00022670"/>
    </source>
</evidence>
<dbReference type="InterPro" id="IPR022700">
    <property type="entry name" value="CLIP"/>
</dbReference>
<evidence type="ECO:0000259" key="7">
    <source>
        <dbReference type="PROSITE" id="PS51888"/>
    </source>
</evidence>
<keyword evidence="4" id="KW-0720">Serine protease</keyword>
<organism evidence="8 9">
    <name type="scientific">Popillia japonica</name>
    <name type="common">Japanese beetle</name>
    <dbReference type="NCBI Taxonomy" id="7064"/>
    <lineage>
        <taxon>Eukaryota</taxon>
        <taxon>Metazoa</taxon>
        <taxon>Ecdysozoa</taxon>
        <taxon>Arthropoda</taxon>
        <taxon>Hexapoda</taxon>
        <taxon>Insecta</taxon>
        <taxon>Pterygota</taxon>
        <taxon>Neoptera</taxon>
        <taxon>Endopterygota</taxon>
        <taxon>Coleoptera</taxon>
        <taxon>Polyphaga</taxon>
        <taxon>Scarabaeiformia</taxon>
        <taxon>Scarabaeidae</taxon>
        <taxon>Rutelinae</taxon>
        <taxon>Popillia</taxon>
    </lineage>
</organism>
<evidence type="ECO:0000256" key="3">
    <source>
        <dbReference type="ARBA" id="ARBA00022801"/>
    </source>
</evidence>
<feature type="chain" id="PRO_5043609676" evidence="6">
    <location>
        <begin position="20"/>
        <end position="103"/>
    </location>
</feature>
<dbReference type="EMBL" id="JASPKY010000041">
    <property type="protein sequence ID" value="KAK9746229.1"/>
    <property type="molecule type" value="Genomic_DNA"/>
</dbReference>
<sequence>MPTVRGLLLFSLIITLCLSERTVKKYRRWVVDDTGCRTLDKESGRCVLVDQCRSISDLVDGRGDHPATEEQKVLLKLHACGVDDWGSLKVCCSYDDLSLEDVE</sequence>
<comment type="caution">
    <text evidence="8">The sequence shown here is derived from an EMBL/GenBank/DDBJ whole genome shotgun (WGS) entry which is preliminary data.</text>
</comment>
<protein>
    <submittedName>
        <fullName evidence="8">Regulatory CLIP domain of proteinase</fullName>
    </submittedName>
</protein>
<dbReference type="InterPro" id="IPR038565">
    <property type="entry name" value="CLIP_sf"/>
</dbReference>
<proteinExistence type="predicted"/>
<evidence type="ECO:0000256" key="5">
    <source>
        <dbReference type="ARBA" id="ARBA00023157"/>
    </source>
</evidence>
<gene>
    <name evidence="8" type="ORF">QE152_g6241</name>
</gene>
<dbReference type="AlphaFoldDB" id="A0AAW1MHF5"/>
<name>A0AAW1MHF5_POPJA</name>
<dbReference type="GO" id="GO:0006508">
    <property type="term" value="P:proteolysis"/>
    <property type="evidence" value="ECO:0007669"/>
    <property type="project" value="UniProtKB-KW"/>
</dbReference>